<dbReference type="AGR" id="MGI:3704375"/>
<organism evidence="1">
    <name type="scientific">Mus musculus</name>
    <name type="common">Mouse</name>
    <dbReference type="NCBI Taxonomy" id="10090"/>
    <lineage>
        <taxon>Eukaryota</taxon>
        <taxon>Metazoa</taxon>
        <taxon>Chordata</taxon>
        <taxon>Craniata</taxon>
        <taxon>Vertebrata</taxon>
        <taxon>Euteleostomi</taxon>
        <taxon>Mammalia</taxon>
        <taxon>Eutheria</taxon>
        <taxon>Euarchontoglires</taxon>
        <taxon>Glires</taxon>
        <taxon>Rodentia</taxon>
        <taxon>Myomorpha</taxon>
        <taxon>Muroidea</taxon>
        <taxon>Muridae</taxon>
        <taxon>Murinae</taxon>
        <taxon>Mus</taxon>
        <taxon>Mus</taxon>
    </lineage>
</organism>
<reference evidence="1" key="4">
    <citation type="journal article" date="2001" name="Nature">
        <title>Functional annotation of a full-length mouse cDNA collection.</title>
        <authorList>
            <consortium name="The RIKEN Genome Exploration Research Group Phase II Team and the FANTOM Consortium"/>
        </authorList>
    </citation>
    <scope>NUCLEOTIDE SEQUENCE</scope>
    <source>
        <strain evidence="1">C57BL/6J</strain>
        <tissue evidence="1">Head</tissue>
    </source>
</reference>
<dbReference type="MGI" id="MGI:3704375">
    <property type="gene designation" value="Gm10428"/>
</dbReference>
<reference evidence="1" key="5">
    <citation type="journal article" date="2002" name="Nature">
        <title>Analysis of the mouse transcriptome based on functional annotation of 60,770 full-length cDNAs.</title>
        <authorList>
            <consortium name="The FANTOM Consortium and the RIKEN Genome Exploration Research Group Phase I and II Team"/>
        </authorList>
    </citation>
    <scope>NUCLEOTIDE SEQUENCE</scope>
    <source>
        <strain evidence="1">C57BL/6J</strain>
        <tissue evidence="1">Head</tissue>
    </source>
</reference>
<dbReference type="AlphaFoldDB" id="Q3UQ53"/>
<accession>Q3UQ53</accession>
<name>Q3UQ53_MOUSE</name>
<proteinExistence type="evidence at transcript level"/>
<dbReference type="EMBL" id="AK142775">
    <property type="protein sequence ID" value="BAE25190.1"/>
    <property type="molecule type" value="mRNA"/>
</dbReference>
<reference evidence="1" key="8">
    <citation type="journal article" date="2005" name="Science">
        <title>Antisense Transcription in the Mammalian Transcriptome.</title>
        <authorList>
            <consortium name="RIKEN Genome Exploration Research Group and Genome Science Group (Genome Network Project Core Group) and the FANTOM Consortium"/>
        </authorList>
    </citation>
    <scope>NUCLEOTIDE SEQUENCE</scope>
    <source>
        <strain evidence="1">C57BL/6J</strain>
        <tissue evidence="1">Head</tissue>
    </source>
</reference>
<reference evidence="1" key="1">
    <citation type="journal article" date="1999" name="Methods Enzymol.">
        <title>High-efficiency full-length cDNA cloning.</title>
        <authorList>
            <person name="Carninci P."/>
            <person name="Hayashizaki Y."/>
        </authorList>
    </citation>
    <scope>NUCLEOTIDE SEQUENCE</scope>
    <source>
        <strain evidence="1">C57BL/6J</strain>
        <tissue evidence="1">Head</tissue>
    </source>
</reference>
<reference evidence="1" key="6">
    <citation type="submission" date="2004-03" db="EMBL/GenBank/DDBJ databases">
        <authorList>
            <person name="Arakawa T."/>
            <person name="Carninci P."/>
            <person name="Fukuda S."/>
            <person name="Hashizume W."/>
            <person name="Hayashida K."/>
            <person name="Hori F."/>
            <person name="Iida J."/>
            <person name="Imamura K."/>
            <person name="Imotani K."/>
            <person name="Itoh M."/>
            <person name="Kanagawa S."/>
            <person name="Kawai J."/>
            <person name="Kojima M."/>
            <person name="Konno H."/>
            <person name="Murata M."/>
            <person name="Nakamura M."/>
            <person name="Ninomiya N."/>
            <person name="Nishiyori H."/>
            <person name="Nomura K."/>
            <person name="Ohno M."/>
            <person name="Sakazume N."/>
            <person name="Sano H."/>
            <person name="Sasaki D."/>
            <person name="Shibata K."/>
            <person name="Shiraki T."/>
            <person name="Tagami M."/>
            <person name="Tagami Y."/>
            <person name="Waki K."/>
            <person name="Watahiki A."/>
            <person name="Muramatsu M."/>
            <person name="Hayashizaki Y."/>
        </authorList>
    </citation>
    <scope>NUCLEOTIDE SEQUENCE</scope>
    <source>
        <strain evidence="1">C57BL/6J</strain>
        <tissue evidence="1">Head</tissue>
    </source>
</reference>
<evidence type="ECO:0000313" key="1">
    <source>
        <dbReference type="EMBL" id="BAE25190.1"/>
    </source>
</evidence>
<reference evidence="1" key="7">
    <citation type="journal article" date="2005" name="Science">
        <title>The Transcriptional Landscape of the Mammalian Genome.</title>
        <authorList>
            <consortium name="The FANTOM Consortium"/>
            <consortium name="Riken Genome Exploration Research Group and Genome Science Group (Genome Network Project Core Group)"/>
        </authorList>
    </citation>
    <scope>NUCLEOTIDE SEQUENCE</scope>
    <source>
        <strain evidence="1">C57BL/6J</strain>
        <tissue evidence="1">Head</tissue>
    </source>
</reference>
<protein>
    <submittedName>
        <fullName evidence="1">Uncharacterized protein</fullName>
    </submittedName>
</protein>
<reference evidence="1" key="3">
    <citation type="journal article" date="2000" name="Genome Res.">
        <title>RIKEN integrated sequence analysis (RISA) system--384-format sequencing pipeline with 384 multicapillary sequencer.</title>
        <authorList>
            <person name="Shibata K."/>
            <person name="Itoh M."/>
            <person name="Aizawa K."/>
            <person name="Nagaoka S."/>
            <person name="Sasaki N."/>
            <person name="Carninci P."/>
            <person name="Konno H."/>
            <person name="Akiyama J."/>
            <person name="Nishi K."/>
            <person name="Kitsunai T."/>
            <person name="Tashiro H."/>
            <person name="Itoh M."/>
            <person name="Sumi N."/>
            <person name="Ishii Y."/>
            <person name="Nakamura S."/>
            <person name="Hazama M."/>
            <person name="Nishine T."/>
            <person name="Harada A."/>
            <person name="Yamamoto R."/>
            <person name="Matsumoto H."/>
            <person name="Sakaguchi S."/>
            <person name="Ikegami T."/>
            <person name="Kashiwagi K."/>
            <person name="Fujiwake S."/>
            <person name="Inoue K."/>
            <person name="Togawa Y."/>
            <person name="Izawa M."/>
            <person name="Ohara E."/>
            <person name="Watahiki M."/>
            <person name="Yoneda Y."/>
            <person name="Ishikawa T."/>
            <person name="Ozawa K."/>
            <person name="Tanaka T."/>
            <person name="Matsuura S."/>
            <person name="Kawai J."/>
            <person name="Okazaki Y."/>
            <person name="Muramatsu M."/>
            <person name="Inoue Y."/>
            <person name="Kira A."/>
            <person name="Hayashizaki Y."/>
        </authorList>
    </citation>
    <scope>NUCLEOTIDE SEQUENCE</scope>
    <source>
        <strain evidence="1">C57BL/6J</strain>
        <tissue evidence="1">Head</tissue>
    </source>
</reference>
<gene>
    <name evidence="2" type="primary">Gm10428</name>
    <name evidence="2" type="synonym">Wsb2</name>
</gene>
<evidence type="ECO:0000313" key="2">
    <source>
        <dbReference type="MGI" id="MGI:3704375"/>
    </source>
</evidence>
<reference evidence="1" key="2">
    <citation type="journal article" date="2000" name="Genome Res.">
        <title>Normalization and subtraction of cap-trapper-selected cDNAs to prepare full-length cDNA libraries for rapid discovery of new genes.</title>
        <authorList>
            <person name="Carninci P."/>
            <person name="Shibata Y."/>
            <person name="Hayatsu N."/>
            <person name="Sugahara Y."/>
            <person name="Shibata K."/>
            <person name="Itoh M."/>
            <person name="Konno H."/>
            <person name="Okazaki Y."/>
            <person name="Muramatsu M."/>
            <person name="Hayashizaki Y."/>
        </authorList>
    </citation>
    <scope>NUCLEOTIDE SEQUENCE</scope>
    <source>
        <strain evidence="1">C57BL/6J</strain>
        <tissue evidence="1">Head</tissue>
    </source>
</reference>
<sequence>MKTQRRPFRIHYIHKVSLYCDLFMLNEQCLQTKGPFTCAYIYRVFYFSVLGFFSLKINDEVCLIIFLSSVSLTITSPKWVSAIKCKFFVEIPSCVRRCWAGPSVTIPGSGKREASSLEPLRAACFFSLLTSL</sequence>